<sequence length="269" mass="28938">MPVRSVVFATAEDLATQAALEIARGLRDAASAGRRYLLGCPSGRSATRTFRVLSEVVTERRIPVSGLVVVALDAYVQTAAGRFVPVPADRHHSCERYVTTEIVGPLNRGLRPADRIPAAQVWVPEPDRPADLDARIRAHGGMDLLILASGSGDGHVGFNGPGSARQSVTRVVRLEDSTRRDNLRTYPEFGSVDEVPTHGVTMGIATMAELAHRAVLLLPGPEKATAFRRVRRCRDYDPEWPSSVVAACADGVVYADVSAAQGHGRATER</sequence>
<keyword evidence="3" id="KW-1185">Reference proteome</keyword>
<reference evidence="2 3" key="1">
    <citation type="submission" date="2024-10" db="EMBL/GenBank/DDBJ databases">
        <title>The Natural Products Discovery Center: Release of the First 8490 Sequenced Strains for Exploring Actinobacteria Biosynthetic Diversity.</title>
        <authorList>
            <person name="Kalkreuter E."/>
            <person name="Kautsar S.A."/>
            <person name="Yang D."/>
            <person name="Bader C.D."/>
            <person name="Teijaro C.N."/>
            <person name="Fluegel L."/>
            <person name="Davis C.M."/>
            <person name="Simpson J.R."/>
            <person name="Lauterbach L."/>
            <person name="Steele A.D."/>
            <person name="Gui C."/>
            <person name="Meng S."/>
            <person name="Li G."/>
            <person name="Viehrig K."/>
            <person name="Ye F."/>
            <person name="Su P."/>
            <person name="Kiefer A.F."/>
            <person name="Nichols A."/>
            <person name="Cepeda A.J."/>
            <person name="Yan W."/>
            <person name="Fan B."/>
            <person name="Jiang Y."/>
            <person name="Adhikari A."/>
            <person name="Zheng C.-J."/>
            <person name="Schuster L."/>
            <person name="Cowan T.M."/>
            <person name="Smanski M.J."/>
            <person name="Chevrette M.G."/>
            <person name="De Carvalho L.P.S."/>
            <person name="Shen B."/>
        </authorList>
    </citation>
    <scope>NUCLEOTIDE SEQUENCE [LARGE SCALE GENOMIC DNA]</scope>
    <source>
        <strain evidence="2 3">NPDC049845</strain>
    </source>
</reference>
<dbReference type="SUPFAM" id="SSF100950">
    <property type="entry name" value="NagB/RpiA/CoA transferase-like"/>
    <property type="match status" value="1"/>
</dbReference>
<dbReference type="EMBL" id="JBITLE010000015">
    <property type="protein sequence ID" value="MFI7266014.1"/>
    <property type="molecule type" value="Genomic_DNA"/>
</dbReference>
<feature type="domain" description="Glucosamine/galactosamine-6-phosphate isomerase" evidence="1">
    <location>
        <begin position="10"/>
        <end position="247"/>
    </location>
</feature>
<evidence type="ECO:0000259" key="1">
    <source>
        <dbReference type="Pfam" id="PF01182"/>
    </source>
</evidence>
<dbReference type="Pfam" id="PF01182">
    <property type="entry name" value="Glucosamine_iso"/>
    <property type="match status" value="1"/>
</dbReference>
<dbReference type="PANTHER" id="PTHR42892">
    <property type="entry name" value="GLUCOSAMINE-6-PHOSPHATE DEAMINASE-LIKE PROTEIN BT_0258-RELATED"/>
    <property type="match status" value="1"/>
</dbReference>
<comment type="caution">
    <text evidence="2">The sequence shown here is derived from an EMBL/GenBank/DDBJ whole genome shotgun (WGS) entry which is preliminary data.</text>
</comment>
<dbReference type="RefSeq" id="WP_396768591.1">
    <property type="nucleotide sequence ID" value="NZ_JBITLA010000002.1"/>
</dbReference>
<proteinExistence type="predicted"/>
<dbReference type="InterPro" id="IPR037171">
    <property type="entry name" value="NagB/RpiA_transferase-like"/>
</dbReference>
<name>A0ABW7ZT55_9ACTN</name>
<gene>
    <name evidence="2" type="ORF">ACIBP4_27380</name>
</gene>
<dbReference type="Proteomes" id="UP001612812">
    <property type="component" value="Unassembled WGS sequence"/>
</dbReference>
<dbReference type="InterPro" id="IPR006148">
    <property type="entry name" value="Glc/Gal-6P_isomerase"/>
</dbReference>
<dbReference type="PANTHER" id="PTHR42892:SF1">
    <property type="entry name" value="GLUCOSAMINE-6-PHOSPHATE ISOMERASE"/>
    <property type="match status" value="1"/>
</dbReference>
<protein>
    <submittedName>
        <fullName evidence="2">6-phosphogluconolactonase</fullName>
    </submittedName>
</protein>
<dbReference type="Gene3D" id="3.40.50.1360">
    <property type="match status" value="1"/>
</dbReference>
<accession>A0ABW7ZT55</accession>
<evidence type="ECO:0000313" key="3">
    <source>
        <dbReference type="Proteomes" id="UP001612812"/>
    </source>
</evidence>
<organism evidence="2 3">
    <name type="scientific">Micromonospora maritima</name>
    <dbReference type="NCBI Taxonomy" id="986711"/>
    <lineage>
        <taxon>Bacteria</taxon>
        <taxon>Bacillati</taxon>
        <taxon>Actinomycetota</taxon>
        <taxon>Actinomycetes</taxon>
        <taxon>Micromonosporales</taxon>
        <taxon>Micromonosporaceae</taxon>
        <taxon>Micromonospora</taxon>
    </lineage>
</organism>
<dbReference type="InterPro" id="IPR052960">
    <property type="entry name" value="GlcN6P_deaminase-like"/>
</dbReference>
<evidence type="ECO:0000313" key="2">
    <source>
        <dbReference type="EMBL" id="MFI7266014.1"/>
    </source>
</evidence>